<name>B8DJM0_NITV9</name>
<evidence type="ECO:0000313" key="3">
    <source>
        <dbReference type="EMBL" id="ACL07342.1"/>
    </source>
</evidence>
<evidence type="ECO:0000256" key="2">
    <source>
        <dbReference type="SAM" id="Phobius"/>
    </source>
</evidence>
<keyword evidence="2" id="KW-0472">Membrane</keyword>
<accession>B8DJM0</accession>
<keyword evidence="2" id="KW-0812">Transmembrane</keyword>
<keyword evidence="2" id="KW-1133">Transmembrane helix</keyword>
<feature type="transmembrane region" description="Helical" evidence="2">
    <location>
        <begin position="41"/>
        <end position="61"/>
    </location>
</feature>
<protein>
    <submittedName>
        <fullName evidence="3">Uncharacterized protein</fullName>
    </submittedName>
</protein>
<feature type="region of interest" description="Disordered" evidence="1">
    <location>
        <begin position="1"/>
        <end position="25"/>
    </location>
</feature>
<dbReference type="EMBL" id="CP001197">
    <property type="protein sequence ID" value="ACL07342.1"/>
    <property type="molecule type" value="Genomic_DNA"/>
</dbReference>
<dbReference type="KEGG" id="dvm:DvMF_0385"/>
<gene>
    <name evidence="3" type="ordered locus">DvMF_0385</name>
</gene>
<reference evidence="3" key="1">
    <citation type="submission" date="2008-10" db="EMBL/GenBank/DDBJ databases">
        <title>Complete sequence of Desulfovibrio vulgaris str. 'Miyazaki F'.</title>
        <authorList>
            <person name="Lucas S."/>
            <person name="Copeland A."/>
            <person name="Lapidus A."/>
            <person name="Glavina del Rio T."/>
            <person name="Dalin E."/>
            <person name="Tice H."/>
            <person name="Bruce D."/>
            <person name="Goodwin L."/>
            <person name="Pitluck S."/>
            <person name="Sims D."/>
            <person name="Brettin T."/>
            <person name="Detter J.C."/>
            <person name="Han C."/>
            <person name="Larimer F."/>
            <person name="Land M."/>
            <person name="Hauser L."/>
            <person name="Kyrpides N."/>
            <person name="Mikhailova N."/>
            <person name="Hazen T.C."/>
            <person name="Richardson P."/>
        </authorList>
    </citation>
    <scope>NUCLEOTIDE SEQUENCE</scope>
    <source>
        <strain evidence="3">Miyazaki F</strain>
    </source>
</reference>
<feature type="compositionally biased region" description="Polar residues" evidence="1">
    <location>
        <begin position="1"/>
        <end position="14"/>
    </location>
</feature>
<dbReference type="AlphaFoldDB" id="B8DJM0"/>
<evidence type="ECO:0000256" key="1">
    <source>
        <dbReference type="SAM" id="MobiDB-lite"/>
    </source>
</evidence>
<sequence length="141" mass="15611">MRSNELTTNDRQNGQSGGFRCSHHAGPLASIKSGRDRIRHGITATLTSLVLGAALLGSLPMSARADTTQLPGGEYPDAQCTSPMRPFAGDKAWEWDMYRQKMGAYRACVDAYVRRARADIEHIQGKIDKAVREYNREVTMP</sequence>
<proteinExistence type="predicted"/>
<dbReference type="eggNOG" id="ENOG5030M3D">
    <property type="taxonomic scope" value="Bacteria"/>
</dbReference>
<dbReference type="HOGENOM" id="CLU_151807_0_0_7"/>
<organism evidence="3">
    <name type="scientific">Nitratidesulfovibrio vulgaris (strain DSM 19637 / Miyazaki F)</name>
    <name type="common">Desulfovibrio vulgaris</name>
    <dbReference type="NCBI Taxonomy" id="883"/>
    <lineage>
        <taxon>Bacteria</taxon>
        <taxon>Pseudomonadati</taxon>
        <taxon>Thermodesulfobacteriota</taxon>
        <taxon>Desulfovibrionia</taxon>
        <taxon>Desulfovibrionales</taxon>
        <taxon>Desulfovibrionaceae</taxon>
        <taxon>Nitratidesulfovibrio</taxon>
    </lineage>
</organism>